<evidence type="ECO:0000259" key="7">
    <source>
        <dbReference type="Pfam" id="PF12340"/>
    </source>
</evidence>
<dbReference type="GO" id="GO:0006508">
    <property type="term" value="P:proteolysis"/>
    <property type="evidence" value="ECO:0007669"/>
    <property type="project" value="UniProtKB-KW"/>
</dbReference>
<organism evidence="10 11">
    <name type="scientific">Penicillium diatomitis</name>
    <dbReference type="NCBI Taxonomy" id="2819901"/>
    <lineage>
        <taxon>Eukaryota</taxon>
        <taxon>Fungi</taxon>
        <taxon>Dikarya</taxon>
        <taxon>Ascomycota</taxon>
        <taxon>Pezizomycotina</taxon>
        <taxon>Eurotiomycetes</taxon>
        <taxon>Eurotiomycetidae</taxon>
        <taxon>Eurotiales</taxon>
        <taxon>Aspergillaceae</taxon>
        <taxon>Penicillium</taxon>
    </lineage>
</organism>
<evidence type="ECO:0000256" key="6">
    <source>
        <dbReference type="ARBA" id="ARBA00022807"/>
    </source>
</evidence>
<proteinExistence type="predicted"/>
<dbReference type="InterPro" id="IPR022105">
    <property type="entry name" value="DUF3645"/>
</dbReference>
<keyword evidence="3" id="KW-0645">Protease</keyword>
<evidence type="ECO:0000256" key="1">
    <source>
        <dbReference type="ARBA" id="ARBA00000707"/>
    </source>
</evidence>
<keyword evidence="4" id="KW-0833">Ubl conjugation pathway</keyword>
<evidence type="ECO:0000259" key="8">
    <source>
        <dbReference type="Pfam" id="PF12359"/>
    </source>
</evidence>
<sequence length="2829" mass="320973">MIGAAALYIRSQNCGWVAYYDKCNDKVIIDAFEASPSATDVISAPGSLARQLPGVSVALPGGLLEDAGFCKELSKSLTRLATEEVGEMMFKSHKAGIPVPEERDTTHPGLVTEGLMSQLLAFGESSTAPLFYKNTRDDVNWRSSRLPWRRSPHWFVFRVALHTVLQRALPNGEGQKRYKNFMLYLVAELGILSTRIQPSVPADHLEIIRVKTCRRLLKLEGEAYEFVLRHARKAETAVRDILQGTQQKIARSTLTHIPKSFTCVPEDFHISLKNSRYYLESAMSADPAEVEQSSFDRRHEQRNQFNRFGLPILRSGDLICLADFESWVKHTLGSWYSATEPSDHMCCLLGELLKSYCDLAIEAYSDSPDAMSMAMVCIMELWVILDKMCIVVCPLLGSYSPEIPDNFLEPLLLPQFCEMQRASRVETYIRYRKREQTSGVPSIFSDPGRPGFSVAFFDNSEIHQRLREQVERHARSSVDAKRVEWQIKTQLYEELMNRAFRTPHQWDIDSRGRNCHSAVCPCCSIESDARNLSIDVYEWPLPVDENILKSVVFELQCPHWFAWWRDITWKIIQDLGRRRSERGPDVQQNLLSYKDTQQFCVNHGQRLTLGSTAKSWKRTHYSNRHFPIAFNDITPPNGFRLRILDSKDNNWVGDQKDYPSVKRWCTFHLPPGPYSCLQYTVDSSAHSENQVIADQQHCPSEISLHEFVAFGCLRAGTRVQWHNIVRELASSSLSMNEQAVGLLFRQAAWELTGPNPGSELREAHVSFNKDGLGSQLLECLEQKLSSIEANWNEHYTLHTLVTLGIRALSLSNGFGDVDRAASLLRRSRRTCLKWCEALAERLESQTDAQCEAQQLLIVKIGGICQLTYAVEPQHLPLVLDNRTDLFHLTRCSILVFENTPRSRDHLPFDVGNSLIWTTKILHYLEEHARQMIADDSSGFNEAIKMSIPDLEITSSWTTCPGTLSRWVANQSIAGPRECPQDIHYNLLSGELLLANCPPGRLLEEYTNLLSFQRIFGNIHFSLNAKGLIIKARAEHQLLQLIPHEILAGDFPEDLVSNYGHWLNLETGTLEFRSLEHLWIPRSSNWNLLMNAAPGGISTMSRCDNALIDIRSHLFQQLRAVLEVLDDPGYIHVIQTGRDNRKSVEVDMVRLRLKFIINKAGALDCQELNAMVDHDQDIGCLYGLRNKLVLLDTKKRCRSVLIPYGSVQLIKTKHQTSVTVNAPKGSYRKYFHYSLDRHLKVLQGSFDMLEILYLAYMHAVTSHILPDPATERSGTAEAIRILGQACLRTSFPLSSETIALLKVIATLTPRRRYYPRHLKSMQTVSWNSELGELAQHDDFRVLAQEIVENASRFCTLHGIVEIKISSKEPVLAIHSSTVLNMAVVQHVNYLSQHYIGLVTVIIRVTAVTVFIKSRPCQREALDLEAGEEIDPQEVNAAIERNYSHFFCPTIIRITKAQKRVSKQRQEEYDLQKEADMESCLEAIRGQWPCKVPQLPEIERMDKSGASEACSLLCTKWYQNRQFLAFLRLVQENLDTTVDNELVTEIGIPSSPPGKSFCPRPPFSPPGLLNILSSSNPPSLPKQSPPLKFSLYRTPQCYNAELNTELRSLILGFRESLNACRRELGESLEESLEALQEADMPCPPKALPVERSVIAEYYAFQQSRREMLWAMIKESLKSTGNFWEDVSESILSPYITSFSILSLLSANRWKSVPGSWKTTILTFASSIASLRRAERLLNCYDRDDIDGFFKESENVSQEGWNAHDYPDWLLFEIESNLTIRESQTQVALNIIRPESSANAVMQLNMGEGKTSVITPMTALTLADTSCLLRLFVLKPLLKQSVNLLAQRLGGMLDRHIYHIPFARDTPLDEPMIDQLRQIYLECQRTRGVLVVLPEQVLSFRLVGLDLMEGDPRLAHQAINLERWLQTNSRNFIDESDEVLDPKFQLVYTVGTQQTVDGQSDRWEITQALLALVASEAEKLSLQHPNCLNVERSGTRYPIFHFLQPEAPDKIIANVLDIISEEGLPGLPIQQWARRVRQSALDFIRFMDTTRGCRNVIQENFQGGVLLRKLLVLRGLFAHNILKFSLANKRWLVDYGLHPSRCLMAVPFRAKGIPSENAEFGHPDVAITLTCLSYYYQGLTTEQVRLCFSLLGKENDPSVLYQSWISKDMSCLPPALRVISGVNLEDAQVFCSVLYPHVQYQKGIIDYYLSHVVFPKEAKEFPRKLCASAWDIPSREHQPLTTGFSGTNDNRLLLPSSIPQRDLPHLQLTNAMVLRCLLQKENRACVLAQDENGCQLSTTHLIDLIRSQDPPVNVIIDVGAQILESSNQWVANHWLSRSTADDAEAAIFFDEDDEAAVVDREGHVERLLCSSFRQRMHRCLVFLDQQHARGVDLKLPSTYRAAVTTGPRLTKDRLVQACSRMRGLGVGQSVLFFIPPEVRHGMRVNFGLLDSFSVIQWTLTQTCDTLESLRPLWASQGLQHHKRDRLWNMLTEGSTSAQDVVARIEEAEAQTLSELYDPSQMPGTSTLDEYIDPSEPKLRELLVESLASVGIPGGPTLHEEQERQITHEVEREQQIYRPPKQKPLSHHVHEDIRYFVKYGQFPDNGTSAASLAFDGLRKTSVGHFDIPPSLGARLYASEDFVKTVKRAKATVDDQFLKPVHWVLSNSHNDDLLILSQHEANELLPDIRVSPTTKLHVYASKTTKTMCSFDNLAFLTAGEARTDRTWSREIIQGLSLFSGSLYFEDFSAYEYFRNFLGLVTGVCGDIPEGRVSNEGFVDEETRRLIGWPTLSPFERNPLPFLRTLLNLRSKGHGFSQTHVGMVLDVRALTADHF</sequence>
<feature type="domain" description="DUF3638" evidence="7">
    <location>
        <begin position="1756"/>
        <end position="1977"/>
    </location>
</feature>
<reference evidence="10" key="2">
    <citation type="journal article" date="2023" name="IMA Fungus">
        <title>Comparative genomic study of the Penicillium genus elucidates a diverse pangenome and 15 lateral gene transfer events.</title>
        <authorList>
            <person name="Petersen C."/>
            <person name="Sorensen T."/>
            <person name="Nielsen M.R."/>
            <person name="Sondergaard T.E."/>
            <person name="Sorensen J.L."/>
            <person name="Fitzpatrick D.A."/>
            <person name="Frisvad J.C."/>
            <person name="Nielsen K.L."/>
        </authorList>
    </citation>
    <scope>NUCLEOTIDE SEQUENCE</scope>
    <source>
        <strain evidence="10">IBT 30728</strain>
    </source>
</reference>
<dbReference type="Pfam" id="PF20255">
    <property type="entry name" value="DUF6606"/>
    <property type="match status" value="1"/>
</dbReference>
<evidence type="ECO:0000256" key="3">
    <source>
        <dbReference type="ARBA" id="ARBA00022670"/>
    </source>
</evidence>
<dbReference type="Pfam" id="PF12340">
    <property type="entry name" value="DUF3638"/>
    <property type="match status" value="1"/>
</dbReference>
<evidence type="ECO:0000313" key="10">
    <source>
        <dbReference type="EMBL" id="KAJ5471912.1"/>
    </source>
</evidence>
<comment type="caution">
    <text evidence="10">The sequence shown here is derived from an EMBL/GenBank/DDBJ whole genome shotgun (WGS) entry which is preliminary data.</text>
</comment>
<evidence type="ECO:0000256" key="2">
    <source>
        <dbReference type="ARBA" id="ARBA00012759"/>
    </source>
</evidence>
<dbReference type="Pfam" id="PF12359">
    <property type="entry name" value="DUF3645"/>
    <property type="match status" value="1"/>
</dbReference>
<dbReference type="InterPro" id="IPR046541">
    <property type="entry name" value="DUF6606"/>
</dbReference>
<comment type="catalytic activity">
    <reaction evidence="1">
        <text>Thiol-dependent hydrolysis of ester, thioester, amide, peptide and isopeptide bonds formed by the C-terminal Gly of ubiquitin (a 76-residue protein attached to proteins as an intracellular targeting signal).</text>
        <dbReference type="EC" id="3.4.19.12"/>
    </reaction>
</comment>
<dbReference type="PANTHER" id="PTHR13367:SF33">
    <property type="entry name" value="P-LOOP CONTAINING NUCLEOSIDE TRIPHOSPHATE HYDROLASE PROTEIN"/>
    <property type="match status" value="1"/>
</dbReference>
<dbReference type="RefSeq" id="XP_056786458.1">
    <property type="nucleotide sequence ID" value="XM_056938076.1"/>
</dbReference>
<dbReference type="PANTHER" id="PTHR13367">
    <property type="entry name" value="UBIQUITIN THIOESTERASE"/>
    <property type="match status" value="1"/>
</dbReference>
<dbReference type="InterPro" id="IPR022099">
    <property type="entry name" value="DUF3638"/>
</dbReference>
<dbReference type="InterPro" id="IPR051346">
    <property type="entry name" value="OTU_Deubiquitinase"/>
</dbReference>
<gene>
    <name evidence="10" type="ORF">N7539_008481</name>
</gene>
<name>A0A9W9WQN7_9EURO</name>
<evidence type="ECO:0000259" key="9">
    <source>
        <dbReference type="Pfam" id="PF20255"/>
    </source>
</evidence>
<keyword evidence="11" id="KW-1185">Reference proteome</keyword>
<dbReference type="EC" id="3.4.19.12" evidence="2"/>
<evidence type="ECO:0000313" key="11">
    <source>
        <dbReference type="Proteomes" id="UP001148312"/>
    </source>
</evidence>
<dbReference type="GO" id="GO:0004843">
    <property type="term" value="F:cysteine-type deubiquitinase activity"/>
    <property type="evidence" value="ECO:0007669"/>
    <property type="project" value="UniProtKB-EC"/>
</dbReference>
<keyword evidence="5" id="KW-0378">Hydrolase</keyword>
<accession>A0A9W9WQN7</accession>
<protein>
    <recommendedName>
        <fullName evidence="2">ubiquitinyl hydrolase 1</fullName>
        <ecNumber evidence="2">3.4.19.12</ecNumber>
    </recommendedName>
</protein>
<dbReference type="GeneID" id="81628326"/>
<feature type="domain" description="DUF3645" evidence="8">
    <location>
        <begin position="2095"/>
        <end position="2127"/>
    </location>
</feature>
<dbReference type="EMBL" id="JAPWDQ010000013">
    <property type="protein sequence ID" value="KAJ5471912.1"/>
    <property type="molecule type" value="Genomic_DNA"/>
</dbReference>
<evidence type="ECO:0000256" key="4">
    <source>
        <dbReference type="ARBA" id="ARBA00022786"/>
    </source>
</evidence>
<dbReference type="Proteomes" id="UP001148312">
    <property type="component" value="Unassembled WGS sequence"/>
</dbReference>
<feature type="domain" description="DUF6606" evidence="9">
    <location>
        <begin position="4"/>
        <end position="189"/>
    </location>
</feature>
<reference evidence="10" key="1">
    <citation type="submission" date="2022-12" db="EMBL/GenBank/DDBJ databases">
        <authorList>
            <person name="Petersen C."/>
        </authorList>
    </citation>
    <scope>NUCLEOTIDE SEQUENCE</scope>
    <source>
        <strain evidence="10">IBT 30728</strain>
    </source>
</reference>
<keyword evidence="6" id="KW-0788">Thiol protease</keyword>
<evidence type="ECO:0000256" key="5">
    <source>
        <dbReference type="ARBA" id="ARBA00022801"/>
    </source>
</evidence>